<organism evidence="1">
    <name type="scientific">Ackermannviridae sp. ctaCq7</name>
    <dbReference type="NCBI Taxonomy" id="2827294"/>
    <lineage>
        <taxon>Viruses</taxon>
        <taxon>Duplodnaviria</taxon>
        <taxon>Heunggongvirae</taxon>
        <taxon>Uroviricota</taxon>
        <taxon>Caudoviricetes</taxon>
        <taxon>Pantevenvirales</taxon>
        <taxon>Ackermannviridae</taxon>
    </lineage>
</organism>
<sequence length="183" mass="21916">MKVLELFLNKFNIEIKQNESVIGNFSYILWDNNRYKICGSGNYENEIKDKIFEYLTVEYNYDKIALKNMYIIENIKYCKSIIEKQEEDIKKLRKQYLLGNVELEVLKDFCHKFGYTFIIKDKNKYEIYNEKLNKCLALQNIYLENLGYEIAGIIKLYTMNNNINRESIYSEFLKLAKIKGVVK</sequence>
<name>A0A8S5R593_9CAUD</name>
<protein>
    <submittedName>
        <fullName evidence="1">Uncharacterized protein</fullName>
    </submittedName>
</protein>
<accession>A0A8S5R593</accession>
<dbReference type="EMBL" id="BK015821">
    <property type="protein sequence ID" value="DAE26607.1"/>
    <property type="molecule type" value="Genomic_DNA"/>
</dbReference>
<reference evidence="1" key="1">
    <citation type="journal article" date="2021" name="Proc. Natl. Acad. Sci. U.S.A.">
        <title>A Catalog of Tens of Thousands of Viruses from Human Metagenomes Reveals Hidden Associations with Chronic Diseases.</title>
        <authorList>
            <person name="Tisza M.J."/>
            <person name="Buck C.B."/>
        </authorList>
    </citation>
    <scope>NUCLEOTIDE SEQUENCE</scope>
    <source>
        <strain evidence="1">CtaCq7</strain>
    </source>
</reference>
<proteinExistence type="predicted"/>
<evidence type="ECO:0000313" key="1">
    <source>
        <dbReference type="EMBL" id="DAE26607.1"/>
    </source>
</evidence>